<organism evidence="2 3">
    <name type="scientific">Pleurodeles waltl</name>
    <name type="common">Iberian ribbed newt</name>
    <dbReference type="NCBI Taxonomy" id="8319"/>
    <lineage>
        <taxon>Eukaryota</taxon>
        <taxon>Metazoa</taxon>
        <taxon>Chordata</taxon>
        <taxon>Craniata</taxon>
        <taxon>Vertebrata</taxon>
        <taxon>Euteleostomi</taxon>
        <taxon>Amphibia</taxon>
        <taxon>Batrachia</taxon>
        <taxon>Caudata</taxon>
        <taxon>Salamandroidea</taxon>
        <taxon>Salamandridae</taxon>
        <taxon>Pleurodelinae</taxon>
        <taxon>Pleurodeles</taxon>
    </lineage>
</organism>
<evidence type="ECO:0000256" key="1">
    <source>
        <dbReference type="SAM" id="MobiDB-lite"/>
    </source>
</evidence>
<proteinExistence type="predicted"/>
<dbReference type="AlphaFoldDB" id="A0AAV7LGZ0"/>
<gene>
    <name evidence="2" type="ORF">NDU88_004044</name>
</gene>
<evidence type="ECO:0000313" key="3">
    <source>
        <dbReference type="Proteomes" id="UP001066276"/>
    </source>
</evidence>
<keyword evidence="3" id="KW-1185">Reference proteome</keyword>
<dbReference type="Proteomes" id="UP001066276">
    <property type="component" value="Chromosome 11"/>
</dbReference>
<feature type="region of interest" description="Disordered" evidence="1">
    <location>
        <begin position="38"/>
        <end position="75"/>
    </location>
</feature>
<accession>A0AAV7LGZ0</accession>
<reference evidence="2" key="1">
    <citation type="journal article" date="2022" name="bioRxiv">
        <title>Sequencing and chromosome-scale assembly of the giantPleurodeles waltlgenome.</title>
        <authorList>
            <person name="Brown T."/>
            <person name="Elewa A."/>
            <person name="Iarovenko S."/>
            <person name="Subramanian E."/>
            <person name="Araus A.J."/>
            <person name="Petzold A."/>
            <person name="Susuki M."/>
            <person name="Suzuki K.-i.T."/>
            <person name="Hayashi T."/>
            <person name="Toyoda A."/>
            <person name="Oliveira C."/>
            <person name="Osipova E."/>
            <person name="Leigh N.D."/>
            <person name="Simon A."/>
            <person name="Yun M.H."/>
        </authorList>
    </citation>
    <scope>NUCLEOTIDE SEQUENCE</scope>
    <source>
        <strain evidence="2">20211129_DDA</strain>
        <tissue evidence="2">Liver</tissue>
    </source>
</reference>
<sequence>MCDNCGSDRRYGACDDVLLIVGPEPGNECLECGWRRAPRRARSGGGEDDSREGRREVSQGPARAHIDSTANEPDL</sequence>
<name>A0AAV7LGZ0_PLEWA</name>
<evidence type="ECO:0000313" key="2">
    <source>
        <dbReference type="EMBL" id="KAJ1090916.1"/>
    </source>
</evidence>
<comment type="caution">
    <text evidence="2">The sequence shown here is derived from an EMBL/GenBank/DDBJ whole genome shotgun (WGS) entry which is preliminary data.</text>
</comment>
<protein>
    <submittedName>
        <fullName evidence="2">Uncharacterized protein</fullName>
    </submittedName>
</protein>
<dbReference type="EMBL" id="JANPWB010000015">
    <property type="protein sequence ID" value="KAJ1090916.1"/>
    <property type="molecule type" value="Genomic_DNA"/>
</dbReference>